<sequence length="193" mass="22034">MSDEREAGHAQYVLWVWLGPDPTLRTENAEGKRGVLGLWEEGNIRHVCVLVVVMDYCVCMVVGTRLKEKFMLGWGKEKKTLTFSWLASGFSVTEAQYGEDYEQLPSTDKQSFTFPKSAYSASFQTLDAGSGLIRYSHYSDSLRIRQAYPRTWCVAQSAQTLYSHPSLTRENVTGEFVRCENTFREIQSSEERT</sequence>
<evidence type="ECO:0000313" key="1">
    <source>
        <dbReference type="EMBL" id="KAF1835468.1"/>
    </source>
</evidence>
<gene>
    <name evidence="1" type="ORF">BDW02DRAFT_283410</name>
</gene>
<proteinExistence type="predicted"/>
<protein>
    <submittedName>
        <fullName evidence="1">Uncharacterized protein</fullName>
    </submittedName>
</protein>
<dbReference type="AlphaFoldDB" id="A0A6A5KDZ3"/>
<evidence type="ECO:0000313" key="2">
    <source>
        <dbReference type="Proteomes" id="UP000800040"/>
    </source>
</evidence>
<name>A0A6A5KDZ3_9PLEO</name>
<accession>A0A6A5KDZ3</accession>
<organism evidence="1 2">
    <name type="scientific">Decorospora gaudefroyi</name>
    <dbReference type="NCBI Taxonomy" id="184978"/>
    <lineage>
        <taxon>Eukaryota</taxon>
        <taxon>Fungi</taxon>
        <taxon>Dikarya</taxon>
        <taxon>Ascomycota</taxon>
        <taxon>Pezizomycotina</taxon>
        <taxon>Dothideomycetes</taxon>
        <taxon>Pleosporomycetidae</taxon>
        <taxon>Pleosporales</taxon>
        <taxon>Pleosporineae</taxon>
        <taxon>Pleosporaceae</taxon>
        <taxon>Decorospora</taxon>
    </lineage>
</organism>
<keyword evidence="2" id="KW-1185">Reference proteome</keyword>
<dbReference type="EMBL" id="ML975286">
    <property type="protein sequence ID" value="KAF1835468.1"/>
    <property type="molecule type" value="Genomic_DNA"/>
</dbReference>
<dbReference type="Proteomes" id="UP000800040">
    <property type="component" value="Unassembled WGS sequence"/>
</dbReference>
<reference evidence="1" key="1">
    <citation type="submission" date="2020-01" db="EMBL/GenBank/DDBJ databases">
        <authorList>
            <consortium name="DOE Joint Genome Institute"/>
            <person name="Haridas S."/>
            <person name="Albert R."/>
            <person name="Binder M."/>
            <person name="Bloem J."/>
            <person name="Labutti K."/>
            <person name="Salamov A."/>
            <person name="Andreopoulos B."/>
            <person name="Baker S.E."/>
            <person name="Barry K."/>
            <person name="Bills G."/>
            <person name="Bluhm B.H."/>
            <person name="Cannon C."/>
            <person name="Castanera R."/>
            <person name="Culley D.E."/>
            <person name="Daum C."/>
            <person name="Ezra D."/>
            <person name="Gonzalez J.B."/>
            <person name="Henrissat B."/>
            <person name="Kuo A."/>
            <person name="Liang C."/>
            <person name="Lipzen A."/>
            <person name="Lutzoni F."/>
            <person name="Magnuson J."/>
            <person name="Mondo S."/>
            <person name="Nolan M."/>
            <person name="Ohm R."/>
            <person name="Pangilinan J."/>
            <person name="Park H.-J."/>
            <person name="Ramirez L."/>
            <person name="Alfaro M."/>
            <person name="Sun H."/>
            <person name="Tritt A."/>
            <person name="Yoshinaga Y."/>
            <person name="Zwiers L.-H."/>
            <person name="Turgeon B.G."/>
            <person name="Goodwin S.B."/>
            <person name="Spatafora J.W."/>
            <person name="Crous P.W."/>
            <person name="Grigoriev I.V."/>
        </authorList>
    </citation>
    <scope>NUCLEOTIDE SEQUENCE</scope>
    <source>
        <strain evidence="1">P77</strain>
    </source>
</reference>